<organism evidence="1 2">
    <name type="scientific">Acetobacterium malicum</name>
    <dbReference type="NCBI Taxonomy" id="52692"/>
    <lineage>
        <taxon>Bacteria</taxon>
        <taxon>Bacillati</taxon>
        <taxon>Bacillota</taxon>
        <taxon>Clostridia</taxon>
        <taxon>Eubacteriales</taxon>
        <taxon>Eubacteriaceae</taxon>
        <taxon>Acetobacterium</taxon>
    </lineage>
</organism>
<dbReference type="RefSeq" id="WP_186895431.1">
    <property type="nucleotide sequence ID" value="NZ_WJBE01000026.1"/>
</dbReference>
<gene>
    <name evidence="1" type="ORF">GH811_17405</name>
</gene>
<evidence type="ECO:0000313" key="1">
    <source>
        <dbReference type="EMBL" id="MBC3901379.1"/>
    </source>
</evidence>
<dbReference type="InterPro" id="IPR053916">
    <property type="entry name" value="DUF6978"/>
</dbReference>
<evidence type="ECO:0000313" key="2">
    <source>
        <dbReference type="Proteomes" id="UP000622405"/>
    </source>
</evidence>
<dbReference type="Pfam" id="PF22398">
    <property type="entry name" value="DUF6978"/>
    <property type="match status" value="1"/>
</dbReference>
<reference evidence="1 2" key="1">
    <citation type="journal article" date="2020" name="mSystems">
        <title>Defining Genomic and Predicted Metabolic Features of the Acetobacterium Genus.</title>
        <authorList>
            <person name="Ross D.E."/>
            <person name="Marshall C.W."/>
            <person name="Gulliver D."/>
            <person name="May H.D."/>
            <person name="Norman R.S."/>
        </authorList>
    </citation>
    <scope>NUCLEOTIDE SEQUENCE [LARGE SCALE GENOMIC DNA]</scope>
    <source>
        <strain evidence="1 2">DSM 4132</strain>
    </source>
</reference>
<comment type="caution">
    <text evidence="1">The sequence shown here is derived from an EMBL/GenBank/DDBJ whole genome shotgun (WGS) entry which is preliminary data.</text>
</comment>
<dbReference type="Proteomes" id="UP000622405">
    <property type="component" value="Unassembled WGS sequence"/>
</dbReference>
<accession>A0ABR6Z1Z0</accession>
<proteinExistence type="predicted"/>
<name>A0ABR6Z1Z0_9FIRM</name>
<dbReference type="EMBL" id="WJBE01000026">
    <property type="protein sequence ID" value="MBC3901379.1"/>
    <property type="molecule type" value="Genomic_DNA"/>
</dbReference>
<protein>
    <submittedName>
        <fullName evidence="1">Uncharacterized protein</fullName>
    </submittedName>
</protein>
<keyword evidence="2" id="KW-1185">Reference proteome</keyword>
<sequence>MENLSQIEARELIAMLKKALVNEIQFPSKGKEIEFKVQGDSKKHIFAINIFKSRVNHLKYSINARINKNGIMLMQLHIGDTLQHMNPDRRKINGSHWHFYDEVHGTGIAIEAEDIASVNFEANTILLFERFNMVKKPKITYQLEMI</sequence>